<dbReference type="Proteomes" id="UP000236333">
    <property type="component" value="Unassembled WGS sequence"/>
</dbReference>
<keyword evidence="4" id="KW-1185">Reference proteome</keyword>
<gene>
    <name evidence="3" type="ORF">TSOC_003724</name>
</gene>
<feature type="chain" id="PRO_5014446080" evidence="2">
    <location>
        <begin position="21"/>
        <end position="873"/>
    </location>
</feature>
<evidence type="ECO:0000313" key="4">
    <source>
        <dbReference type="Proteomes" id="UP000236333"/>
    </source>
</evidence>
<sequence>MTATLRTLLLPSAPVLRAAAAWHEVLRLRPPRAAGSEAAAIKDRRADVTPHRVRRTLVRAIADGRLPELVLDKGAKLSQAISDCLEVLGIGTSTAEEQAAAARALVALATHEQLRPAVDNLMVLRRLCRIIELTSSPTALAAAVGAVYAVADDAAWESEGGGAAEVLGDTLVRCVATMTAATKALGGQAFFEHASRAHTIALAAAAATALRPQALHLLSPTQLTKAAEALGTCLACGYEGPEVLAALAGVLQRCKDAAAPQYVAAAAAVADAGAAAALVRAVAASTRTQRLPTQEAALGKKKQSRQLRKRKSPLALGEGTPDFDLGGKRGRAGGGSSRDRVSAPLSASARDACACLAHVLVACGGPGSSGEQAAAWKAARAGFGGLGDAGAAALVPLLHLGPEEAGRALHALLALLRCDSAEGVEGGGALCAVTAGGAGQENAAAFLRASNRLLACKPAGLVADDTTLLLRLCADLLAAGALTPRQLWKQAPGLAEAAVGVLTGEPPGAAWSAFEAAAVPSVGGRASYPANALPPAAVLVCALLEWAAGADSADERAALAAWLPVSSIAWVLAARLAEERAAGATAVVEGLGVPGVRCLALALQLAPPEDIWASHGLGFLERLAGAVRTDVLPDKALHATTAGRAAAAQLAAALLLSGWAACGGRRAPSTHRGSPQCTARKALVELATDLLTQQQAAQDVAPAPQAAAEQLAALAGALNAVVACLDPQHALAGSAAQPLSPGLPEALLAAVAGKGESCGPLVSYIRNKYSHGGVQLKWFFELPSYPDNADRYFLTDPPLSRTAGSATALPLLRAMVAAATRITQLVGEAAQGGAVVRAAVRVVGSVGVLLCDCIHPPEDESWEIREQPARRAA</sequence>
<feature type="compositionally biased region" description="Basic residues" evidence="1">
    <location>
        <begin position="299"/>
        <end position="312"/>
    </location>
</feature>
<dbReference type="AlphaFoldDB" id="A0A2J8AAV0"/>
<accession>A0A2J8AAV0</accession>
<name>A0A2J8AAV0_9CHLO</name>
<evidence type="ECO:0000313" key="3">
    <source>
        <dbReference type="EMBL" id="PNH09645.1"/>
    </source>
</evidence>
<feature type="region of interest" description="Disordered" evidence="1">
    <location>
        <begin position="290"/>
        <end position="342"/>
    </location>
</feature>
<reference evidence="3 4" key="1">
    <citation type="journal article" date="2017" name="Mol. Biol. Evol.">
        <title>The 4-celled Tetrabaena socialis nuclear genome reveals the essential components for genetic control of cell number at the origin of multicellularity in the volvocine lineage.</title>
        <authorList>
            <person name="Featherston J."/>
            <person name="Arakaki Y."/>
            <person name="Hanschen E.R."/>
            <person name="Ferris P.J."/>
            <person name="Michod R.E."/>
            <person name="Olson B.J.S.C."/>
            <person name="Nozaki H."/>
            <person name="Durand P.M."/>
        </authorList>
    </citation>
    <scope>NUCLEOTIDE SEQUENCE [LARGE SCALE GENOMIC DNA]</scope>
    <source>
        <strain evidence="3 4">NIES-571</strain>
    </source>
</reference>
<evidence type="ECO:0000256" key="2">
    <source>
        <dbReference type="SAM" id="SignalP"/>
    </source>
</evidence>
<comment type="caution">
    <text evidence="3">The sequence shown here is derived from an EMBL/GenBank/DDBJ whole genome shotgun (WGS) entry which is preliminary data.</text>
</comment>
<keyword evidence="2" id="KW-0732">Signal</keyword>
<evidence type="ECO:0000256" key="1">
    <source>
        <dbReference type="SAM" id="MobiDB-lite"/>
    </source>
</evidence>
<protein>
    <submittedName>
        <fullName evidence="3">Uncharacterized protein</fullName>
    </submittedName>
</protein>
<feature type="signal peptide" evidence="2">
    <location>
        <begin position="1"/>
        <end position="20"/>
    </location>
</feature>
<proteinExistence type="predicted"/>
<dbReference type="EMBL" id="PGGS01000083">
    <property type="protein sequence ID" value="PNH09645.1"/>
    <property type="molecule type" value="Genomic_DNA"/>
</dbReference>
<organism evidence="3 4">
    <name type="scientific">Tetrabaena socialis</name>
    <dbReference type="NCBI Taxonomy" id="47790"/>
    <lineage>
        <taxon>Eukaryota</taxon>
        <taxon>Viridiplantae</taxon>
        <taxon>Chlorophyta</taxon>
        <taxon>core chlorophytes</taxon>
        <taxon>Chlorophyceae</taxon>
        <taxon>CS clade</taxon>
        <taxon>Chlamydomonadales</taxon>
        <taxon>Tetrabaenaceae</taxon>
        <taxon>Tetrabaena</taxon>
    </lineage>
</organism>